<protein>
    <submittedName>
        <fullName evidence="1">Uncharacterized protein</fullName>
    </submittedName>
</protein>
<comment type="caution">
    <text evidence="1">The sequence shown here is derived from an EMBL/GenBank/DDBJ whole genome shotgun (WGS) entry which is preliminary data.</text>
</comment>
<evidence type="ECO:0000313" key="1">
    <source>
        <dbReference type="EMBL" id="KKN43295.1"/>
    </source>
</evidence>
<proteinExistence type="predicted"/>
<feature type="non-terminal residue" evidence="1">
    <location>
        <position position="81"/>
    </location>
</feature>
<gene>
    <name evidence="1" type="ORF">LCGC14_0704470</name>
</gene>
<dbReference type="AlphaFoldDB" id="A0A0F9QGX3"/>
<organism evidence="1">
    <name type="scientific">marine sediment metagenome</name>
    <dbReference type="NCBI Taxonomy" id="412755"/>
    <lineage>
        <taxon>unclassified sequences</taxon>
        <taxon>metagenomes</taxon>
        <taxon>ecological metagenomes</taxon>
    </lineage>
</organism>
<sequence>MNHTTGPLSYSGKYDVAHDLDKCEHWMAYRVTDINGKTVAYIANKADLEQFIATPNLLKALDRIANKPIGPATASNKSVLD</sequence>
<name>A0A0F9QGX3_9ZZZZ</name>
<dbReference type="EMBL" id="LAZR01001520">
    <property type="protein sequence ID" value="KKN43295.1"/>
    <property type="molecule type" value="Genomic_DNA"/>
</dbReference>
<reference evidence="1" key="1">
    <citation type="journal article" date="2015" name="Nature">
        <title>Complex archaea that bridge the gap between prokaryotes and eukaryotes.</title>
        <authorList>
            <person name="Spang A."/>
            <person name="Saw J.H."/>
            <person name="Jorgensen S.L."/>
            <person name="Zaremba-Niedzwiedzka K."/>
            <person name="Martijn J."/>
            <person name="Lind A.E."/>
            <person name="van Eijk R."/>
            <person name="Schleper C."/>
            <person name="Guy L."/>
            <person name="Ettema T.J."/>
        </authorList>
    </citation>
    <scope>NUCLEOTIDE SEQUENCE</scope>
</reference>
<accession>A0A0F9QGX3</accession>